<accession>A0A089YHQ8</accession>
<feature type="compositionally biased region" description="Basic and acidic residues" evidence="1">
    <location>
        <begin position="33"/>
        <end position="47"/>
    </location>
</feature>
<keyword evidence="3" id="KW-1185">Reference proteome</keyword>
<proteinExistence type="predicted"/>
<dbReference type="AlphaFoldDB" id="A0A089YHQ8"/>
<organism evidence="2 3">
    <name type="scientific">Pseudomonas cremoricolorata</name>
    <dbReference type="NCBI Taxonomy" id="157783"/>
    <lineage>
        <taxon>Bacteria</taxon>
        <taxon>Pseudomonadati</taxon>
        <taxon>Pseudomonadota</taxon>
        <taxon>Gammaproteobacteria</taxon>
        <taxon>Pseudomonadales</taxon>
        <taxon>Pseudomonadaceae</taxon>
        <taxon>Pseudomonas</taxon>
    </lineage>
</organism>
<reference evidence="2 3" key="1">
    <citation type="submission" date="2014-09" db="EMBL/GenBank/DDBJ databases">
        <authorList>
            <person name="Chan K.-G."/>
        </authorList>
    </citation>
    <scope>NUCLEOTIDE SEQUENCE [LARGE SCALE GENOMIC DNA]</scope>
    <source>
        <strain evidence="2 3">ND07</strain>
    </source>
</reference>
<dbReference type="OrthoDB" id="9864049at2"/>
<evidence type="ECO:0000313" key="2">
    <source>
        <dbReference type="EMBL" id="AIR91218.1"/>
    </source>
</evidence>
<dbReference type="EMBL" id="CP009455">
    <property type="protein sequence ID" value="AIR91218.1"/>
    <property type="molecule type" value="Genomic_DNA"/>
</dbReference>
<dbReference type="RefSeq" id="WP_038413963.1">
    <property type="nucleotide sequence ID" value="NZ_CP009455.1"/>
</dbReference>
<dbReference type="KEGG" id="psw:LK03_18945"/>
<protein>
    <submittedName>
        <fullName evidence="2">Uncharacterized protein</fullName>
    </submittedName>
</protein>
<dbReference type="STRING" id="157783.LK03_18945"/>
<name>A0A089YHQ8_9PSED</name>
<dbReference type="Proteomes" id="UP000029493">
    <property type="component" value="Chromosome"/>
</dbReference>
<gene>
    <name evidence="2" type="ORF">LK03_18945</name>
</gene>
<sequence length="68" mass="7596">MKPDEQAQDPRHGTDARPEDQAQPDNNGQPEQDTDKLERPTRPRTPQEQDQPDVAVNNSVNSEHPGGQ</sequence>
<feature type="compositionally biased region" description="Basic and acidic residues" evidence="1">
    <location>
        <begin position="1"/>
        <end position="20"/>
    </location>
</feature>
<evidence type="ECO:0000256" key="1">
    <source>
        <dbReference type="SAM" id="MobiDB-lite"/>
    </source>
</evidence>
<evidence type="ECO:0000313" key="3">
    <source>
        <dbReference type="Proteomes" id="UP000029493"/>
    </source>
</evidence>
<feature type="region of interest" description="Disordered" evidence="1">
    <location>
        <begin position="1"/>
        <end position="68"/>
    </location>
</feature>